<accession>A0A8J5ZJ34</accession>
<comment type="subcellular location">
    <subcellularLocation>
        <location evidence="1">Membrane</location>
    </subcellularLocation>
</comment>
<evidence type="ECO:0000313" key="5">
    <source>
        <dbReference type="Proteomes" id="UP000701853"/>
    </source>
</evidence>
<protein>
    <recommendedName>
        <fullName evidence="6">Late embryogenesis abundant protein LEA-2 subgroup domain-containing protein</fullName>
    </recommendedName>
</protein>
<reference evidence="4 5" key="1">
    <citation type="journal article" date="2021" name="bioRxiv">
        <title>The Gossypium anomalum genome as a resource for cotton improvement and evolutionary analysis of hybrid incompatibility.</title>
        <authorList>
            <person name="Grover C.E."/>
            <person name="Yuan D."/>
            <person name="Arick M.A."/>
            <person name="Miller E.R."/>
            <person name="Hu G."/>
            <person name="Peterson D.G."/>
            <person name="Wendel J.F."/>
            <person name="Udall J.A."/>
        </authorList>
    </citation>
    <scope>NUCLEOTIDE SEQUENCE [LARGE SCALE GENOMIC DNA]</scope>
    <source>
        <strain evidence="4">JFW-Udall</strain>
        <tissue evidence="4">Leaf</tissue>
    </source>
</reference>
<dbReference type="OrthoDB" id="1914670at2759"/>
<keyword evidence="2 3" id="KW-0472">Membrane</keyword>
<organism evidence="4 5">
    <name type="scientific">Gossypium anomalum</name>
    <dbReference type="NCBI Taxonomy" id="47600"/>
    <lineage>
        <taxon>Eukaryota</taxon>
        <taxon>Viridiplantae</taxon>
        <taxon>Streptophyta</taxon>
        <taxon>Embryophyta</taxon>
        <taxon>Tracheophyta</taxon>
        <taxon>Spermatophyta</taxon>
        <taxon>Magnoliopsida</taxon>
        <taxon>eudicotyledons</taxon>
        <taxon>Gunneridae</taxon>
        <taxon>Pentapetalae</taxon>
        <taxon>rosids</taxon>
        <taxon>malvids</taxon>
        <taxon>Malvales</taxon>
        <taxon>Malvaceae</taxon>
        <taxon>Malvoideae</taxon>
        <taxon>Gossypium</taxon>
    </lineage>
</organism>
<sequence>MLFKATFPYLFPTDKYPLQNLDWEKRKKKKDNSQSPENMSDSDGGCCRCCCSFIFTLGLTALFMWLSLRTSNPKCSVENFYLPSLDTTLKNPNDTLNLTLKLENTNKDKGIKYDAVKVTVSDSQNRNHVVANVSVPEFYQGHKKKAKKIGTGTANSTVASQVASHNGTRVFWVDLSTSVKFKIMFWYTKRHKIRVGANVAVNATGVKFEHKGIKLKSMAPRMGSFCVVMGSLLNFLVFSLLNF</sequence>
<evidence type="ECO:0008006" key="6">
    <source>
        <dbReference type="Google" id="ProtNLM"/>
    </source>
</evidence>
<dbReference type="GO" id="GO:0009506">
    <property type="term" value="C:plasmodesma"/>
    <property type="evidence" value="ECO:0007669"/>
    <property type="project" value="TreeGrafter"/>
</dbReference>
<dbReference type="GO" id="GO:0098542">
    <property type="term" value="P:defense response to other organism"/>
    <property type="evidence" value="ECO:0007669"/>
    <property type="project" value="InterPro"/>
</dbReference>
<name>A0A8J5ZJ34_9ROSI</name>
<keyword evidence="3" id="KW-0812">Transmembrane</keyword>
<keyword evidence="5" id="KW-1185">Reference proteome</keyword>
<evidence type="ECO:0000256" key="1">
    <source>
        <dbReference type="ARBA" id="ARBA00004370"/>
    </source>
</evidence>
<dbReference type="InterPro" id="IPR044839">
    <property type="entry name" value="NDR1-like"/>
</dbReference>
<dbReference type="AlphaFoldDB" id="A0A8J5ZJ34"/>
<gene>
    <name evidence="4" type="ORF">CXB51_000499</name>
</gene>
<evidence type="ECO:0000313" key="4">
    <source>
        <dbReference type="EMBL" id="KAG8502693.1"/>
    </source>
</evidence>
<keyword evidence="3" id="KW-1133">Transmembrane helix</keyword>
<comment type="caution">
    <text evidence="4">The sequence shown here is derived from an EMBL/GenBank/DDBJ whole genome shotgun (WGS) entry which is preliminary data.</text>
</comment>
<dbReference type="PANTHER" id="PTHR31415:SF52">
    <property type="entry name" value="LATE EMBRYOGENESIS ABUNDANT (LEA) HYDROXYPROLINE-RICH GLYCOPROTEIN FAMILY-RELATED"/>
    <property type="match status" value="1"/>
</dbReference>
<evidence type="ECO:0000256" key="2">
    <source>
        <dbReference type="ARBA" id="ARBA00023136"/>
    </source>
</evidence>
<dbReference type="Proteomes" id="UP000701853">
    <property type="component" value="Chromosome 1"/>
</dbReference>
<dbReference type="EMBL" id="JAHUZN010000001">
    <property type="protein sequence ID" value="KAG8502693.1"/>
    <property type="molecule type" value="Genomic_DNA"/>
</dbReference>
<dbReference type="PANTHER" id="PTHR31415">
    <property type="entry name" value="OS05G0367900 PROTEIN"/>
    <property type="match status" value="1"/>
</dbReference>
<feature type="transmembrane region" description="Helical" evidence="3">
    <location>
        <begin position="222"/>
        <end position="241"/>
    </location>
</feature>
<evidence type="ECO:0000256" key="3">
    <source>
        <dbReference type="SAM" id="Phobius"/>
    </source>
</evidence>
<proteinExistence type="predicted"/>
<dbReference type="GO" id="GO:0005886">
    <property type="term" value="C:plasma membrane"/>
    <property type="evidence" value="ECO:0007669"/>
    <property type="project" value="TreeGrafter"/>
</dbReference>